<dbReference type="PANTHER" id="PTHR47438:SF1">
    <property type="entry name" value="PHOSPHATE METABOLISM PROTEIN 8-RELATED"/>
    <property type="match status" value="1"/>
</dbReference>
<dbReference type="InterPro" id="IPR023214">
    <property type="entry name" value="HAD_sf"/>
</dbReference>
<dbReference type="Gene3D" id="1.10.150.450">
    <property type="match status" value="1"/>
</dbReference>
<dbReference type="Gene3D" id="3.40.50.1000">
    <property type="entry name" value="HAD superfamily/HAD-like"/>
    <property type="match status" value="1"/>
</dbReference>
<dbReference type="STRING" id="45607.A0A2T0FIY3"/>
<comment type="caution">
    <text evidence="2">The sequence shown here is derived from an EMBL/GenBank/DDBJ whole genome shotgun (WGS) entry which is preliminary data.</text>
</comment>
<dbReference type="NCBIfam" id="TIGR01993">
    <property type="entry name" value="Pyr-5-nucltdase"/>
    <property type="match status" value="1"/>
</dbReference>
<dbReference type="InterPro" id="IPR052791">
    <property type="entry name" value="SSM1_domain"/>
</dbReference>
<reference evidence="2 3" key="1">
    <citation type="submission" date="2017-04" db="EMBL/GenBank/DDBJ databases">
        <title>Genome sequencing of [Candida] sorbophila.</title>
        <authorList>
            <person name="Ahn J.O."/>
        </authorList>
    </citation>
    <scope>NUCLEOTIDE SEQUENCE [LARGE SCALE GENOMIC DNA]</scope>
    <source>
        <strain evidence="2 3">DS02</strain>
    </source>
</reference>
<name>A0A2T0FIY3_9ASCO</name>
<dbReference type="GO" id="GO:0008252">
    <property type="term" value="F:nucleotidase activity"/>
    <property type="evidence" value="ECO:0007669"/>
    <property type="project" value="TreeGrafter"/>
</dbReference>
<dbReference type="GeneID" id="36516267"/>
<organism evidence="2 3">
    <name type="scientific">Wickerhamiella sorbophila</name>
    <dbReference type="NCBI Taxonomy" id="45607"/>
    <lineage>
        <taxon>Eukaryota</taxon>
        <taxon>Fungi</taxon>
        <taxon>Dikarya</taxon>
        <taxon>Ascomycota</taxon>
        <taxon>Saccharomycotina</taxon>
        <taxon>Dipodascomycetes</taxon>
        <taxon>Dipodascales</taxon>
        <taxon>Trichomonascaceae</taxon>
        <taxon>Wickerhamiella</taxon>
    </lineage>
</organism>
<dbReference type="AlphaFoldDB" id="A0A2T0FIY3"/>
<dbReference type="PANTHER" id="PTHR47438">
    <property type="entry name" value="PHOSPHATE METABOLISM PROTEIN 8-RELATED"/>
    <property type="match status" value="1"/>
</dbReference>
<evidence type="ECO:0000313" key="2">
    <source>
        <dbReference type="EMBL" id="PRT54899.1"/>
    </source>
</evidence>
<proteinExistence type="predicted"/>
<dbReference type="SFLD" id="SFLDG01132">
    <property type="entry name" value="C1.5.3:_5'-Nucleotidase_Like"/>
    <property type="match status" value="1"/>
</dbReference>
<dbReference type="SUPFAM" id="SSF56784">
    <property type="entry name" value="HAD-like"/>
    <property type="match status" value="1"/>
</dbReference>
<dbReference type="InterPro" id="IPR006439">
    <property type="entry name" value="HAD-SF_hydro_IA"/>
</dbReference>
<dbReference type="RefSeq" id="XP_024664844.1">
    <property type="nucleotide sequence ID" value="XM_024809076.1"/>
</dbReference>
<dbReference type="GO" id="GO:0006206">
    <property type="term" value="P:pyrimidine nucleobase metabolic process"/>
    <property type="evidence" value="ECO:0007669"/>
    <property type="project" value="TreeGrafter"/>
</dbReference>
<accession>A0A2T0FIY3</accession>
<evidence type="ECO:0000313" key="3">
    <source>
        <dbReference type="Proteomes" id="UP000238350"/>
    </source>
</evidence>
<gene>
    <name evidence="2" type="ORF">B9G98_02519</name>
</gene>
<dbReference type="EMBL" id="NDIQ01000021">
    <property type="protein sequence ID" value="PRT54899.1"/>
    <property type="molecule type" value="Genomic_DNA"/>
</dbReference>
<evidence type="ECO:0000256" key="1">
    <source>
        <dbReference type="SAM" id="MobiDB-lite"/>
    </source>
</evidence>
<dbReference type="InterPro" id="IPR010237">
    <property type="entry name" value="Pyr-5-nucltdase"/>
</dbReference>
<keyword evidence="3" id="KW-1185">Reference proteome</keyword>
<dbReference type="InterPro" id="IPR036412">
    <property type="entry name" value="HAD-like_sf"/>
</dbReference>
<protein>
    <submittedName>
        <fullName evidence="2">Suppressor of disruption of TFIIS</fullName>
    </submittedName>
</protein>
<dbReference type="Proteomes" id="UP000238350">
    <property type="component" value="Unassembled WGS sequence"/>
</dbReference>
<sequence length="273" mass="30429">MAADSKDNEKVVLFFDIDNTLYSCKAGVNELMGKYIKDYIANTLSLDDESADFLHKNYYRQFGLAIEGLVRFNHIDAMDYNHRVDDALPLDTILKPDPLLRQLLESVDRSKVKIWLFTNAYKTHGNRVVKLLGLDGIFDGLTYCDYAVRPLVCKPKTVMFKKAMEQAGVSDPSKCYYVDDSALNCDAAVKLGWKYAIHYTEGVPSNSGRSQIDSLWELPKVVPELFVKDLADAAIRAREAADAESKITDGGSNVNEKDAARNPADAQAELVTA</sequence>
<dbReference type="OrthoDB" id="1065058at2759"/>
<dbReference type="SFLD" id="SFLDG01129">
    <property type="entry name" value="C1.5:_HAD__Beta-PGM__Phosphata"/>
    <property type="match status" value="1"/>
</dbReference>
<dbReference type="GO" id="GO:0009166">
    <property type="term" value="P:nucleotide catabolic process"/>
    <property type="evidence" value="ECO:0007669"/>
    <property type="project" value="TreeGrafter"/>
</dbReference>
<dbReference type="SFLD" id="SFLDS00003">
    <property type="entry name" value="Haloacid_Dehalogenase"/>
    <property type="match status" value="1"/>
</dbReference>
<dbReference type="Pfam" id="PF00702">
    <property type="entry name" value="Hydrolase"/>
    <property type="match status" value="1"/>
</dbReference>
<dbReference type="NCBIfam" id="TIGR01509">
    <property type="entry name" value="HAD-SF-IA-v3"/>
    <property type="match status" value="1"/>
</dbReference>
<feature type="region of interest" description="Disordered" evidence="1">
    <location>
        <begin position="242"/>
        <end position="273"/>
    </location>
</feature>